<evidence type="ECO:0000256" key="7">
    <source>
        <dbReference type="ARBA" id="ARBA00022787"/>
    </source>
</evidence>
<evidence type="ECO:0000256" key="11">
    <source>
        <dbReference type="ARBA" id="ARBA00023136"/>
    </source>
</evidence>
<dbReference type="Proteomes" id="UP000311919">
    <property type="component" value="Unassembled WGS sequence"/>
</dbReference>
<comment type="subcellular location">
    <subcellularLocation>
        <location evidence="3">Cytoplasm</location>
    </subcellularLocation>
    <subcellularLocation>
        <location evidence="2">Mitochondrion matrix</location>
    </subcellularLocation>
    <subcellularLocation>
        <location evidence="1">Mitochondrion outer membrane</location>
    </subcellularLocation>
</comment>
<sequence>MARELIYAQIEPSFRIFEKFKNWEKESKSNSLILNTTVCCELIEANASLQHELFKILRLFVAQGSLCAENNGQFSGTHTDSPDRKFNRSPTVFTEYNAHQQGLRGHSNLHPTTNNSDITVDHYKSLPRLENEILERLIQSQIQCDRLANQLKAQSMEFIQPCIENKCTQKRPRAMVDSGNIMGSSVTDFSSKPQVNAPRCFNDCTDHGQESDNYFIPNDDPVKFVSKTNIFGFQDGDSITHLTDVLQSWLSPLVGRYNDLFTNLRVSCMRRLESFGQSDCARNQRLIFHAIQAGFTVTSHVIRRLPVSMQKENYFSRNIGERQLSILNTSLTTDQIEKLVAATFRRLSRHPPPECACHATITAISGTSIKRPISIRQPVTSQELSALDNLLREVCSLAWHLLAERHDSQLGIESDGTPSVWYADVDKTAKPGDTYNDKCYRRSYDSDPSAGQVHHYIWPCLILYTKKPIDIQQQHQSTNMGINRKYKIVKSCVLVKGEACTRNPIHAASQKDKAAALLNHEFSCNGVCRSVSPQIYNRSRSTSVRRV</sequence>
<evidence type="ECO:0000256" key="12">
    <source>
        <dbReference type="ARBA" id="ARBA00032687"/>
    </source>
</evidence>
<dbReference type="AlphaFoldDB" id="A0A4Z2DX21"/>
<dbReference type="PANTHER" id="PTHR21771:SF0">
    <property type="entry name" value="MITOCHONDRIA-EATING PROTEIN"/>
    <property type="match status" value="1"/>
</dbReference>
<feature type="domain" description="Mitochondria-eating protein C-terminal" evidence="13">
    <location>
        <begin position="252"/>
        <end position="417"/>
    </location>
</feature>
<keyword evidence="8" id="KW-0175">Coiled coil</keyword>
<dbReference type="GO" id="GO:0005741">
    <property type="term" value="C:mitochondrial outer membrane"/>
    <property type="evidence" value="ECO:0007669"/>
    <property type="project" value="UniProtKB-SubCell"/>
</dbReference>
<evidence type="ECO:0000259" key="13">
    <source>
        <dbReference type="Pfam" id="PF16026"/>
    </source>
</evidence>
<dbReference type="OrthoDB" id="5966837at2759"/>
<dbReference type="Pfam" id="PF16026">
    <property type="entry name" value="MIEAP"/>
    <property type="match status" value="1"/>
</dbReference>
<evidence type="ECO:0000313" key="14">
    <source>
        <dbReference type="EMBL" id="TNN20938.1"/>
    </source>
</evidence>
<evidence type="ECO:0000256" key="1">
    <source>
        <dbReference type="ARBA" id="ARBA00004294"/>
    </source>
</evidence>
<keyword evidence="6" id="KW-0963">Cytoplasm</keyword>
<dbReference type="GO" id="GO:0005759">
    <property type="term" value="C:mitochondrial matrix"/>
    <property type="evidence" value="ECO:0007669"/>
    <property type="project" value="UniProtKB-SubCell"/>
</dbReference>
<evidence type="ECO:0000256" key="2">
    <source>
        <dbReference type="ARBA" id="ARBA00004305"/>
    </source>
</evidence>
<dbReference type="EMBL" id="SKCS01000015">
    <property type="protein sequence ID" value="TNN20937.1"/>
    <property type="molecule type" value="Genomic_DNA"/>
</dbReference>
<evidence type="ECO:0000256" key="10">
    <source>
        <dbReference type="ARBA" id="ARBA00023128"/>
    </source>
</evidence>
<evidence type="ECO:0000256" key="4">
    <source>
        <dbReference type="ARBA" id="ARBA00008233"/>
    </source>
</evidence>
<evidence type="ECO:0000256" key="6">
    <source>
        <dbReference type="ARBA" id="ARBA00022490"/>
    </source>
</evidence>
<dbReference type="GO" id="GO:0035695">
    <property type="term" value="P:mitophagy by internal vacuole formation"/>
    <property type="evidence" value="ECO:0007669"/>
    <property type="project" value="TreeGrafter"/>
</dbReference>
<dbReference type="GO" id="GO:0035694">
    <property type="term" value="P:mitochondrial protein catabolic process"/>
    <property type="evidence" value="ECO:0007669"/>
    <property type="project" value="InterPro"/>
</dbReference>
<dbReference type="GO" id="GO:0008289">
    <property type="term" value="F:lipid binding"/>
    <property type="evidence" value="ECO:0007669"/>
    <property type="project" value="UniProtKB-KW"/>
</dbReference>
<evidence type="ECO:0000256" key="9">
    <source>
        <dbReference type="ARBA" id="ARBA00023121"/>
    </source>
</evidence>
<proteinExistence type="inferred from homology"/>
<protein>
    <recommendedName>
        <fullName evidence="5">Mitochondria-eating protein</fullName>
    </recommendedName>
    <alternativeName>
        <fullName evidence="12">Spermatogenesis-associated protein 18</fullName>
    </alternativeName>
</protein>
<name>A0A4Z2DX21_SCHJA</name>
<dbReference type="PANTHER" id="PTHR21771">
    <property type="entry name" value="MITOCHONDRIA-EATING PROTEIN-RELATED"/>
    <property type="match status" value="1"/>
</dbReference>
<reference evidence="14 15" key="1">
    <citation type="submission" date="2019-03" db="EMBL/GenBank/DDBJ databases">
        <title>An improved genome assembly of the fluke Schistosoma japonicum.</title>
        <authorList>
            <person name="Hu W."/>
            <person name="Luo F."/>
            <person name="Yin M."/>
            <person name="Mo X."/>
            <person name="Sun C."/>
            <person name="Wu Q."/>
            <person name="Zhu B."/>
            <person name="Xiang M."/>
            <person name="Wang J."/>
            <person name="Wang Y."/>
            <person name="Zhang T."/>
            <person name="Xu B."/>
            <person name="Zheng H."/>
            <person name="Feng Z."/>
        </authorList>
    </citation>
    <scope>NUCLEOTIDE SEQUENCE [LARGE SCALE GENOMIC DNA]</scope>
    <source>
        <strain evidence="14">HuSjv2</strain>
        <tissue evidence="14">Worms</tissue>
    </source>
</reference>
<accession>A0A4Z2DX21</accession>
<keyword evidence="10" id="KW-0496">Mitochondrion</keyword>
<keyword evidence="9" id="KW-0446">Lipid-binding</keyword>
<keyword evidence="15" id="KW-1185">Reference proteome</keyword>
<comment type="caution">
    <text evidence="14">The sequence shown here is derived from an EMBL/GenBank/DDBJ whole genome shotgun (WGS) entry which is preliminary data.</text>
</comment>
<keyword evidence="11" id="KW-0472">Membrane</keyword>
<gene>
    <name evidence="14" type="ORF">EWB00_001362</name>
</gene>
<comment type="similarity">
    <text evidence="4">Belongs to the MIEAP family.</text>
</comment>
<dbReference type="InterPro" id="IPR031981">
    <property type="entry name" value="MIEAP_C"/>
</dbReference>
<dbReference type="EMBL" id="SKCS01000015">
    <property type="protein sequence ID" value="TNN20938.1"/>
    <property type="molecule type" value="Genomic_DNA"/>
</dbReference>
<evidence type="ECO:0000256" key="3">
    <source>
        <dbReference type="ARBA" id="ARBA00004496"/>
    </source>
</evidence>
<evidence type="ECO:0000256" key="5">
    <source>
        <dbReference type="ARBA" id="ARBA00019863"/>
    </source>
</evidence>
<keyword evidence="7" id="KW-1000">Mitochondrion outer membrane</keyword>
<evidence type="ECO:0000313" key="15">
    <source>
        <dbReference type="Proteomes" id="UP000311919"/>
    </source>
</evidence>
<dbReference type="InterPro" id="IPR026169">
    <property type="entry name" value="MIEAP"/>
</dbReference>
<evidence type="ECO:0000256" key="8">
    <source>
        <dbReference type="ARBA" id="ARBA00023054"/>
    </source>
</evidence>
<organism evidence="14 15">
    <name type="scientific">Schistosoma japonicum</name>
    <name type="common">Blood fluke</name>
    <dbReference type="NCBI Taxonomy" id="6182"/>
    <lineage>
        <taxon>Eukaryota</taxon>
        <taxon>Metazoa</taxon>
        <taxon>Spiralia</taxon>
        <taxon>Lophotrochozoa</taxon>
        <taxon>Platyhelminthes</taxon>
        <taxon>Trematoda</taxon>
        <taxon>Digenea</taxon>
        <taxon>Strigeidida</taxon>
        <taxon>Schistosomatoidea</taxon>
        <taxon>Schistosomatidae</taxon>
        <taxon>Schistosoma</taxon>
    </lineage>
</organism>